<dbReference type="EMBL" id="LR746274">
    <property type="protein sequence ID" value="CAA7404386.1"/>
    <property type="molecule type" value="Genomic_DNA"/>
</dbReference>
<feature type="compositionally biased region" description="Polar residues" evidence="2">
    <location>
        <begin position="847"/>
        <end position="860"/>
    </location>
</feature>
<dbReference type="Pfam" id="PF23228">
    <property type="entry name" value="zf_PCFS4"/>
    <property type="match status" value="1"/>
</dbReference>
<dbReference type="InterPro" id="IPR057242">
    <property type="entry name" value="PCFS4-like"/>
</dbReference>
<dbReference type="InterPro" id="IPR045154">
    <property type="entry name" value="PCF11-like"/>
</dbReference>
<dbReference type="GO" id="GO:0006369">
    <property type="term" value="P:termination of RNA polymerase II transcription"/>
    <property type="evidence" value="ECO:0007669"/>
    <property type="project" value="InterPro"/>
</dbReference>
<feature type="region of interest" description="Disordered" evidence="2">
    <location>
        <begin position="1"/>
        <end position="85"/>
    </location>
</feature>
<feature type="region of interest" description="Disordered" evidence="2">
    <location>
        <begin position="707"/>
        <end position="760"/>
    </location>
</feature>
<feature type="region of interest" description="Disordered" evidence="2">
    <location>
        <begin position="842"/>
        <end position="866"/>
    </location>
</feature>
<organism evidence="4 5">
    <name type="scientific">Spirodela intermedia</name>
    <name type="common">Intermediate duckweed</name>
    <dbReference type="NCBI Taxonomy" id="51605"/>
    <lineage>
        <taxon>Eukaryota</taxon>
        <taxon>Viridiplantae</taxon>
        <taxon>Streptophyta</taxon>
        <taxon>Embryophyta</taxon>
        <taxon>Tracheophyta</taxon>
        <taxon>Spermatophyta</taxon>
        <taxon>Magnoliopsida</taxon>
        <taxon>Liliopsida</taxon>
        <taxon>Araceae</taxon>
        <taxon>Lemnoideae</taxon>
        <taxon>Spirodela</taxon>
    </lineage>
</organism>
<dbReference type="SMART" id="SM00582">
    <property type="entry name" value="RPR"/>
    <property type="match status" value="1"/>
</dbReference>
<keyword evidence="5" id="KW-1185">Reference proteome</keyword>
<feature type="region of interest" description="Disordered" evidence="2">
    <location>
        <begin position="601"/>
        <end position="643"/>
    </location>
</feature>
<dbReference type="GO" id="GO:0005849">
    <property type="term" value="C:mRNA cleavage factor complex"/>
    <property type="evidence" value="ECO:0007669"/>
    <property type="project" value="TreeGrafter"/>
</dbReference>
<dbReference type="Gene3D" id="1.25.40.90">
    <property type="match status" value="1"/>
</dbReference>
<feature type="region of interest" description="Disordered" evidence="2">
    <location>
        <begin position="345"/>
        <end position="371"/>
    </location>
</feature>
<feature type="region of interest" description="Disordered" evidence="2">
    <location>
        <begin position="439"/>
        <end position="521"/>
    </location>
</feature>
<feature type="compositionally biased region" description="Basic and acidic residues" evidence="2">
    <location>
        <begin position="1"/>
        <end position="33"/>
    </location>
</feature>
<dbReference type="Proteomes" id="UP000663760">
    <property type="component" value="Chromosome 11"/>
</dbReference>
<feature type="compositionally biased region" description="Basic and acidic residues" evidence="2">
    <location>
        <begin position="70"/>
        <end position="82"/>
    </location>
</feature>
<dbReference type="CDD" id="cd16982">
    <property type="entry name" value="CID_Pcf11"/>
    <property type="match status" value="1"/>
</dbReference>
<protein>
    <recommendedName>
        <fullName evidence="3">CID domain-containing protein</fullName>
    </recommendedName>
</protein>
<dbReference type="PANTHER" id="PTHR15921:SF3">
    <property type="entry name" value="PRE-MRNA CLEAVAGE COMPLEX 2 PROTEIN PCF11"/>
    <property type="match status" value="1"/>
</dbReference>
<feature type="compositionally biased region" description="Basic and acidic residues" evidence="2">
    <location>
        <begin position="381"/>
        <end position="394"/>
    </location>
</feature>
<dbReference type="PROSITE" id="PS51391">
    <property type="entry name" value="CID"/>
    <property type="match status" value="1"/>
</dbReference>
<reference evidence="4" key="1">
    <citation type="submission" date="2020-02" db="EMBL/GenBank/DDBJ databases">
        <authorList>
            <person name="Scholz U."/>
            <person name="Mascher M."/>
            <person name="Fiebig A."/>
        </authorList>
    </citation>
    <scope>NUCLEOTIDE SEQUENCE</scope>
</reference>
<dbReference type="AlphaFoldDB" id="A0A7I8L416"/>
<evidence type="ECO:0000313" key="4">
    <source>
        <dbReference type="EMBL" id="CAA7404386.1"/>
    </source>
</evidence>
<feature type="compositionally biased region" description="Polar residues" evidence="2">
    <location>
        <begin position="750"/>
        <end position="760"/>
    </location>
</feature>
<dbReference type="InterPro" id="IPR047415">
    <property type="entry name" value="Pcf11_CID"/>
</dbReference>
<feature type="region of interest" description="Disordered" evidence="2">
    <location>
        <begin position="228"/>
        <end position="250"/>
    </location>
</feature>
<dbReference type="SUPFAM" id="SSF48464">
    <property type="entry name" value="ENTH/VHS domain"/>
    <property type="match status" value="1"/>
</dbReference>
<feature type="region of interest" description="Disordered" evidence="2">
    <location>
        <begin position="265"/>
        <end position="286"/>
    </location>
</feature>
<feature type="region of interest" description="Disordered" evidence="2">
    <location>
        <begin position="313"/>
        <end position="333"/>
    </location>
</feature>
<evidence type="ECO:0000256" key="1">
    <source>
        <dbReference type="ARBA" id="ARBA00022664"/>
    </source>
</evidence>
<sequence>MEMESSRRSLDRSKEPGLLKKPRLGELAERDPRGVLAGKGAGPDRDRPFLPRAAAPLAGGVPNPGASRLRANERERDSRVEDQPAAAFRGPSYQQQQQMQELAAQYKSALAELTFNSKPIITNLTIIAGESLHAAKAIAAVICANILEVPSDQKLPSLYLLDSIVKNIGRDYIKYFAARLPEVFCKAYKQVDSSIHQGMRHLFGTWKGVFPPAPLMIIEKELGFPPIVNGSSSGGTGSRPDSQAQRPPHSIHVNPKYLEARQQLQQPSRVKAANGDNVGKAGSTMEAVERADRVSTFGSSRQWVDPSIKAIQRPQRELSNEPAIEKNSGQGYGDREFVSDYSRHSDSGVQRASGRFAEREVSDKPWSSIRKGNHETMLGERTSSEVDRAGENHRISRSGQTVIQPSTNKEITTNMGSVMASQNWKNSEEEEYTWDLNPTGLQRGRRITPDVDHLQGPWNKLDSVSRLGKPSGKEDRLIQSKELAENPPTASFQQSRQRSNREHSADSVSRGTTFGHRAPGLWSSHEMNVSLVGSNNATSRITGQEDSYSIPGNSELSTEKDLSFPKIGGHHMGPTRADTSSNLGPLANAVSSLSGMINKQHHHSLKSPQFADAPASSALLPQKSKNSADHGPLGPEKPVQSSGQLNLGVSSAISHDSFPSTGLQNAIPRSNTLPNSQQLLPKISQTIKKSSKPPSLHQHHLLLSETPESDPSFQQMQRQPHSSTQSEESLHPSLSLGSLDNGSNLMSNSTANSSGGTLDHSSTSKLLAAIAKSGLISITPSSSLESLISQPPLPASCITHFRTWNPSIASRASSIILNGYCTTALPASTSMPLATTLDSCAVPPTSSPNELSRLESSSPKGSVLSKKSSADEEGLIGLKFRPEVIREYHLEVINRLYDLKHQDVTCEGRFKSQDEIQRYFNWHASKSNVGDSDQASLKWYPNLGDLVTGHLETRDESVNTSLEIVMPKSDNSEPVVPADEGQCICALCGEPFEDVYCEERDEWMYKGTVYMSPPGREEAMEGSDVESTPQGLVVHAQCKSRNANDGFEAAIVKMESDGS</sequence>
<feature type="compositionally biased region" description="Basic and acidic residues" evidence="2">
    <location>
        <begin position="471"/>
        <end position="484"/>
    </location>
</feature>
<dbReference type="Pfam" id="PF04818">
    <property type="entry name" value="CID"/>
    <property type="match status" value="1"/>
</dbReference>
<name>A0A7I8L416_SPIIN</name>
<dbReference type="PANTHER" id="PTHR15921">
    <property type="entry name" value="PRE-MRNA CLEAVAGE COMPLEX II"/>
    <property type="match status" value="1"/>
</dbReference>
<dbReference type="GO" id="GO:0031124">
    <property type="term" value="P:mRNA 3'-end processing"/>
    <property type="evidence" value="ECO:0007669"/>
    <property type="project" value="InterPro"/>
</dbReference>
<dbReference type="FunFam" id="1.25.40.90:FF:000023">
    <property type="entry name" value="polyadenylation and cleavage factor homolog 4"/>
    <property type="match status" value="1"/>
</dbReference>
<evidence type="ECO:0000313" key="5">
    <source>
        <dbReference type="Proteomes" id="UP000663760"/>
    </source>
</evidence>
<proteinExistence type="predicted"/>
<feature type="domain" description="CID" evidence="3">
    <location>
        <begin position="98"/>
        <end position="226"/>
    </location>
</feature>
<evidence type="ECO:0000259" key="3">
    <source>
        <dbReference type="PROSITE" id="PS51391"/>
    </source>
</evidence>
<keyword evidence="1" id="KW-0507">mRNA processing</keyword>
<dbReference type="GO" id="GO:0000993">
    <property type="term" value="F:RNA polymerase II complex binding"/>
    <property type="evidence" value="ECO:0007669"/>
    <property type="project" value="InterPro"/>
</dbReference>
<feature type="compositionally biased region" description="Low complexity" evidence="2">
    <location>
        <begin position="733"/>
        <end position="749"/>
    </location>
</feature>
<dbReference type="GO" id="GO:0005737">
    <property type="term" value="C:cytoplasm"/>
    <property type="evidence" value="ECO:0007669"/>
    <property type="project" value="TreeGrafter"/>
</dbReference>
<feature type="compositionally biased region" description="Polar residues" evidence="2">
    <location>
        <begin position="709"/>
        <end position="727"/>
    </location>
</feature>
<feature type="region of interest" description="Disordered" evidence="2">
    <location>
        <begin position="381"/>
        <end position="400"/>
    </location>
</feature>
<feature type="region of interest" description="Disordered" evidence="2">
    <location>
        <begin position="538"/>
        <end position="584"/>
    </location>
</feature>
<dbReference type="GO" id="GO:0003729">
    <property type="term" value="F:mRNA binding"/>
    <property type="evidence" value="ECO:0007669"/>
    <property type="project" value="InterPro"/>
</dbReference>
<feature type="compositionally biased region" description="Polar residues" evidence="2">
    <location>
        <begin position="538"/>
        <end position="556"/>
    </location>
</feature>
<feature type="compositionally biased region" description="Polar residues" evidence="2">
    <location>
        <begin position="488"/>
        <end position="497"/>
    </location>
</feature>
<accession>A0A7I8L416</accession>
<dbReference type="InterPro" id="IPR008942">
    <property type="entry name" value="ENTH_VHS"/>
</dbReference>
<gene>
    <name evidence="4" type="ORF">SI8410_11015064</name>
</gene>
<dbReference type="OrthoDB" id="2129491at2759"/>
<dbReference type="InterPro" id="IPR006569">
    <property type="entry name" value="CID_dom"/>
</dbReference>
<evidence type="ECO:0000256" key="2">
    <source>
        <dbReference type="SAM" id="MobiDB-lite"/>
    </source>
</evidence>